<comment type="caution">
    <text evidence="11">The sequence shown here is derived from an EMBL/GenBank/DDBJ whole genome shotgun (WGS) entry which is preliminary data.</text>
</comment>
<dbReference type="Proteomes" id="UP001489004">
    <property type="component" value="Unassembled WGS sequence"/>
</dbReference>
<dbReference type="GO" id="GO:0003684">
    <property type="term" value="F:damaged DNA binding"/>
    <property type="evidence" value="ECO:0007669"/>
    <property type="project" value="InterPro"/>
</dbReference>
<keyword evidence="4" id="KW-0479">Metal-binding</keyword>
<dbReference type="Gene3D" id="1.10.150.20">
    <property type="entry name" value="5' to 3' exonuclease, C-terminal subdomain"/>
    <property type="match status" value="1"/>
</dbReference>
<evidence type="ECO:0000256" key="6">
    <source>
        <dbReference type="ARBA" id="ARBA00022842"/>
    </source>
</evidence>
<dbReference type="GO" id="GO:0009314">
    <property type="term" value="P:response to radiation"/>
    <property type="evidence" value="ECO:0007669"/>
    <property type="project" value="TreeGrafter"/>
</dbReference>
<keyword evidence="6" id="KW-0460">Magnesium</keyword>
<evidence type="ECO:0000256" key="4">
    <source>
        <dbReference type="ARBA" id="ARBA00022723"/>
    </source>
</evidence>
<dbReference type="GO" id="GO:0005634">
    <property type="term" value="C:nucleus"/>
    <property type="evidence" value="ECO:0007669"/>
    <property type="project" value="UniProtKB-SubCell"/>
</dbReference>
<keyword evidence="5" id="KW-0227">DNA damage</keyword>
<comment type="subcellular location">
    <subcellularLocation>
        <location evidence="1">Nucleus</location>
    </subcellularLocation>
</comment>
<dbReference type="Pfam" id="PF00817">
    <property type="entry name" value="IMS"/>
    <property type="match status" value="1"/>
</dbReference>
<reference evidence="11 12" key="1">
    <citation type="journal article" date="2024" name="Nat. Commun.">
        <title>Phylogenomics reveals the evolutionary origins of lichenization in chlorophyte algae.</title>
        <authorList>
            <person name="Puginier C."/>
            <person name="Libourel C."/>
            <person name="Otte J."/>
            <person name="Skaloud P."/>
            <person name="Haon M."/>
            <person name="Grisel S."/>
            <person name="Petersen M."/>
            <person name="Berrin J.G."/>
            <person name="Delaux P.M."/>
            <person name="Dal Grande F."/>
            <person name="Keller J."/>
        </authorList>
    </citation>
    <scope>NUCLEOTIDE SEQUENCE [LARGE SCALE GENOMIC DNA]</scope>
    <source>
        <strain evidence="11 12">SAG 2043</strain>
    </source>
</reference>
<keyword evidence="12" id="KW-1185">Reference proteome</keyword>
<evidence type="ECO:0000313" key="12">
    <source>
        <dbReference type="Proteomes" id="UP001489004"/>
    </source>
</evidence>
<evidence type="ECO:0000313" key="11">
    <source>
        <dbReference type="EMBL" id="KAK9830086.1"/>
    </source>
</evidence>
<organism evidence="11 12">
    <name type="scientific">[Myrmecia] bisecta</name>
    <dbReference type="NCBI Taxonomy" id="41462"/>
    <lineage>
        <taxon>Eukaryota</taxon>
        <taxon>Viridiplantae</taxon>
        <taxon>Chlorophyta</taxon>
        <taxon>core chlorophytes</taxon>
        <taxon>Trebouxiophyceae</taxon>
        <taxon>Trebouxiales</taxon>
        <taxon>Trebouxiaceae</taxon>
        <taxon>Myrmecia</taxon>
    </lineage>
</organism>
<sequence>MEAIQAQRVVAHVDLDAFYAQVEMKRDPQLQGRPVGVVQYNPYGDLKTIGPDEPRIFNDSNGSLIAVSYEARAFGVKRNMRGDVARQACPELQLVQVPTAHGKADLTLYRDRGKLVVDILSRLSVCERASVDECYLDVTEEAHKRLAACSGHPPLPVSPQQIHVCGQAGDEAAEAWDLPIPKLRNLGGKFGEEVMRAHGIATVGELVAIPLNRLAEVHGESAARWLSHMAQGFDADEVKQRTLPKSIGCSKTFRGGSALKSLDGVHRWLKELAHELEERIKADRAANARIPRLLTVSVWFAAPGGEPTTAANWQGNSGLSRSCQLRRPEAAAMAEDALLLVKKCVAEQHAWAIVSLGLSASNCVAAPTGSSTITRFLKPATQAAPQAAPLSPQHPPDHAGGLAAIHLPAQRSGGQEPAMPAASCVQHEAMRIGGDAGDQRFSGTMLAEPVKGREPSHRKEPSRASHDVGVDAPLLLHYHADELDAAVLAELPPEIQREVRLALMASRPEGGSKKGHMSAGKGPAPQAVPTVGSLKGPTAAKRQKLGRTHTSQRGALDRFLGKQ</sequence>
<keyword evidence="3" id="KW-0548">Nucleotidyltransferase</keyword>
<evidence type="ECO:0000256" key="7">
    <source>
        <dbReference type="ARBA" id="ARBA00023204"/>
    </source>
</evidence>
<dbReference type="GO" id="GO:0003887">
    <property type="term" value="F:DNA-directed DNA polymerase activity"/>
    <property type="evidence" value="ECO:0007669"/>
    <property type="project" value="TreeGrafter"/>
</dbReference>
<evidence type="ECO:0000259" key="10">
    <source>
        <dbReference type="PROSITE" id="PS50173"/>
    </source>
</evidence>
<protein>
    <recommendedName>
        <fullName evidence="10">UmuC domain-containing protein</fullName>
    </recommendedName>
</protein>
<dbReference type="InterPro" id="IPR001126">
    <property type="entry name" value="UmuC"/>
</dbReference>
<dbReference type="InterPro" id="IPR036775">
    <property type="entry name" value="DNA_pol_Y-fam_lit_finger_sf"/>
</dbReference>
<dbReference type="PROSITE" id="PS50173">
    <property type="entry name" value="UMUC"/>
    <property type="match status" value="1"/>
</dbReference>
<evidence type="ECO:0000256" key="1">
    <source>
        <dbReference type="ARBA" id="ARBA00004123"/>
    </source>
</evidence>
<dbReference type="Gene3D" id="3.30.1490.100">
    <property type="entry name" value="DNA polymerase, Y-family, little finger domain"/>
    <property type="match status" value="1"/>
</dbReference>
<dbReference type="EMBL" id="JALJOR010000001">
    <property type="protein sequence ID" value="KAK9830086.1"/>
    <property type="molecule type" value="Genomic_DNA"/>
</dbReference>
<dbReference type="GO" id="GO:0006281">
    <property type="term" value="P:DNA repair"/>
    <property type="evidence" value="ECO:0007669"/>
    <property type="project" value="UniProtKB-KW"/>
</dbReference>
<dbReference type="Gene3D" id="3.40.1170.60">
    <property type="match status" value="1"/>
</dbReference>
<dbReference type="SUPFAM" id="SSF56672">
    <property type="entry name" value="DNA/RNA polymerases"/>
    <property type="match status" value="1"/>
</dbReference>
<evidence type="ECO:0000256" key="8">
    <source>
        <dbReference type="ARBA" id="ARBA00023242"/>
    </source>
</evidence>
<dbReference type="GO" id="GO:0042276">
    <property type="term" value="P:error-prone translesion synthesis"/>
    <property type="evidence" value="ECO:0007669"/>
    <property type="project" value="TreeGrafter"/>
</dbReference>
<keyword evidence="7" id="KW-0234">DNA repair</keyword>
<accession>A0AAW1R8H8</accession>
<dbReference type="PANTHER" id="PTHR45873:SF1">
    <property type="entry name" value="DNA POLYMERASE ETA"/>
    <property type="match status" value="1"/>
</dbReference>
<keyword evidence="2" id="KW-0808">Transferase</keyword>
<dbReference type="FunFam" id="3.40.1170.60:FF:000003">
    <property type="entry name" value="DNA polymerase eta"/>
    <property type="match status" value="1"/>
</dbReference>
<keyword evidence="8" id="KW-0539">Nucleus</keyword>
<dbReference type="GO" id="GO:0035861">
    <property type="term" value="C:site of double-strand break"/>
    <property type="evidence" value="ECO:0007669"/>
    <property type="project" value="TreeGrafter"/>
</dbReference>
<feature type="domain" description="UmuC" evidence="10">
    <location>
        <begin position="10"/>
        <end position="139"/>
    </location>
</feature>
<dbReference type="InterPro" id="IPR043502">
    <property type="entry name" value="DNA/RNA_pol_sf"/>
</dbReference>
<dbReference type="GO" id="GO:0046872">
    <property type="term" value="F:metal ion binding"/>
    <property type="evidence" value="ECO:0007669"/>
    <property type="project" value="UniProtKB-KW"/>
</dbReference>
<dbReference type="PANTHER" id="PTHR45873">
    <property type="entry name" value="DNA POLYMERASE ETA"/>
    <property type="match status" value="1"/>
</dbReference>
<dbReference type="InterPro" id="IPR043128">
    <property type="entry name" value="Rev_trsase/Diguanyl_cyclase"/>
</dbReference>
<dbReference type="SUPFAM" id="SSF100879">
    <property type="entry name" value="Lesion bypass DNA polymerase (Y-family), little finger domain"/>
    <property type="match status" value="1"/>
</dbReference>
<dbReference type="AlphaFoldDB" id="A0AAW1R8H8"/>
<evidence type="ECO:0000256" key="9">
    <source>
        <dbReference type="SAM" id="MobiDB-lite"/>
    </source>
</evidence>
<evidence type="ECO:0000256" key="2">
    <source>
        <dbReference type="ARBA" id="ARBA00022679"/>
    </source>
</evidence>
<gene>
    <name evidence="11" type="ORF">WJX72_009709</name>
</gene>
<dbReference type="InterPro" id="IPR052230">
    <property type="entry name" value="DNA_polymerase_eta"/>
</dbReference>
<dbReference type="Gene3D" id="3.30.70.270">
    <property type="match status" value="1"/>
</dbReference>
<name>A0AAW1R8H8_9CHLO</name>
<evidence type="ECO:0000256" key="3">
    <source>
        <dbReference type="ARBA" id="ARBA00022695"/>
    </source>
</evidence>
<dbReference type="GO" id="GO:0005657">
    <property type="term" value="C:replication fork"/>
    <property type="evidence" value="ECO:0007669"/>
    <property type="project" value="TreeGrafter"/>
</dbReference>
<evidence type="ECO:0000256" key="5">
    <source>
        <dbReference type="ARBA" id="ARBA00022763"/>
    </source>
</evidence>
<feature type="region of interest" description="Disordered" evidence="9">
    <location>
        <begin position="508"/>
        <end position="563"/>
    </location>
</feature>
<proteinExistence type="predicted"/>